<dbReference type="SMART" id="SM00089">
    <property type="entry name" value="PKD"/>
    <property type="match status" value="1"/>
</dbReference>
<dbReference type="EMBL" id="JBHULV010000025">
    <property type="protein sequence ID" value="MFD2731761.1"/>
    <property type="molecule type" value="Genomic_DNA"/>
</dbReference>
<evidence type="ECO:0000313" key="2">
    <source>
        <dbReference type="EMBL" id="MFD2731761.1"/>
    </source>
</evidence>
<dbReference type="PROSITE" id="PS50093">
    <property type="entry name" value="PKD"/>
    <property type="match status" value="1"/>
</dbReference>
<dbReference type="Proteomes" id="UP001597546">
    <property type="component" value="Unassembled WGS sequence"/>
</dbReference>
<dbReference type="CDD" id="cd00146">
    <property type="entry name" value="PKD"/>
    <property type="match status" value="1"/>
</dbReference>
<keyword evidence="3" id="KW-1185">Reference proteome</keyword>
<comment type="caution">
    <text evidence="2">The sequence shown here is derived from an EMBL/GenBank/DDBJ whole genome shotgun (WGS) entry which is preliminary data.</text>
</comment>
<dbReference type="InterPro" id="IPR035986">
    <property type="entry name" value="PKD_dom_sf"/>
</dbReference>
<gene>
    <name evidence="2" type="ORF">ACFSSE_08580</name>
</gene>
<reference evidence="3" key="1">
    <citation type="journal article" date="2019" name="Int. J. Syst. Evol. Microbiol.">
        <title>The Global Catalogue of Microorganisms (GCM) 10K type strain sequencing project: providing services to taxonomists for standard genome sequencing and annotation.</title>
        <authorList>
            <consortium name="The Broad Institute Genomics Platform"/>
            <consortium name="The Broad Institute Genome Sequencing Center for Infectious Disease"/>
            <person name="Wu L."/>
            <person name="Ma J."/>
        </authorList>
    </citation>
    <scope>NUCLEOTIDE SEQUENCE [LARGE SCALE GENOMIC DNA]</scope>
    <source>
        <strain evidence="3">KCTC 42456</strain>
    </source>
</reference>
<dbReference type="PROSITE" id="PS51257">
    <property type="entry name" value="PROKAR_LIPOPROTEIN"/>
    <property type="match status" value="1"/>
</dbReference>
<dbReference type="SUPFAM" id="SSF101898">
    <property type="entry name" value="NHL repeat"/>
    <property type="match status" value="1"/>
</dbReference>
<dbReference type="InterPro" id="IPR013783">
    <property type="entry name" value="Ig-like_fold"/>
</dbReference>
<evidence type="ECO:0000259" key="1">
    <source>
        <dbReference type="PROSITE" id="PS50093"/>
    </source>
</evidence>
<feature type="domain" description="PKD" evidence="1">
    <location>
        <begin position="122"/>
        <end position="189"/>
    </location>
</feature>
<name>A0ABW5TRP3_9SPHI</name>
<protein>
    <submittedName>
        <fullName evidence="2">PKD domain-containing protein</fullName>
    </submittedName>
</protein>
<evidence type="ECO:0000313" key="3">
    <source>
        <dbReference type="Proteomes" id="UP001597546"/>
    </source>
</evidence>
<dbReference type="InterPro" id="IPR022409">
    <property type="entry name" value="PKD/Chitinase_dom"/>
</dbReference>
<organism evidence="2 3">
    <name type="scientific">Pedobacter alpinus</name>
    <dbReference type="NCBI Taxonomy" id="1590643"/>
    <lineage>
        <taxon>Bacteria</taxon>
        <taxon>Pseudomonadati</taxon>
        <taxon>Bacteroidota</taxon>
        <taxon>Sphingobacteriia</taxon>
        <taxon>Sphingobacteriales</taxon>
        <taxon>Sphingobacteriaceae</taxon>
        <taxon>Pedobacter</taxon>
    </lineage>
</organism>
<proteinExistence type="predicted"/>
<sequence>MMKKYLIYLTTIILLVAGCKQDEISRITPTGDFDVYFDFPIGTITAPTKLILTNRSRFSDRFLWKFPQGKTLVGTNLLDVSTSEKVIPDTIVYAIPGTYKITLTGWQDGKIDSITRDLIVRKRQPTITAPANIEVLNSYQFFGAAFKFPDKDITFSWNFDEPGLVSNEQNPTVAFTREGLHTITLTVNDGDEVLVVTRIVDVRGELAKSLYFTDAITQRIYRYSFAQNAVVQQIPISTTIHPLSISIANNKIYVAETGLGLRFSSGINAAADGSITSYNLNGSNPVVLTKSSVAAGTVDYRNDPWMHTFDNSGNIWWTERNGGIRTLPVNSVEAPYPLAKMALTAANAGVSTATYFDGGIQFVNNEIWLSKTATTGKGIWRFNTDGTFIGPLGGAIMNSAIRSFVIDPVNQKIYYAVNVGAVGLYRADINGNNIIAIDNGAGMQIGTNGFSAEGSANEHIYITGLAINNDSTLPTGGFIYYGYRSDLDITGDPNAPTIRNRPAINSGVKRYPLNGSAAPSFIPATMGYAPYGIAIDNTRR</sequence>
<dbReference type="SUPFAM" id="SSF49299">
    <property type="entry name" value="PKD domain"/>
    <property type="match status" value="1"/>
</dbReference>
<accession>A0ABW5TRP3</accession>
<dbReference type="InterPro" id="IPR000601">
    <property type="entry name" value="PKD_dom"/>
</dbReference>
<dbReference type="RefSeq" id="WP_379042028.1">
    <property type="nucleotide sequence ID" value="NZ_JBHSKW010000019.1"/>
</dbReference>
<dbReference type="Gene3D" id="2.60.40.10">
    <property type="entry name" value="Immunoglobulins"/>
    <property type="match status" value="1"/>
</dbReference>